<keyword evidence="5" id="KW-0813">Transport</keyword>
<dbReference type="GO" id="GO:0034727">
    <property type="term" value="P:piecemeal microautophagy of the nucleus"/>
    <property type="evidence" value="ECO:0007669"/>
    <property type="project" value="TreeGrafter"/>
</dbReference>
<dbReference type="GO" id="GO:0061709">
    <property type="term" value="P:reticulophagy"/>
    <property type="evidence" value="ECO:0007669"/>
    <property type="project" value="TreeGrafter"/>
</dbReference>
<dbReference type="Pfam" id="PF13329">
    <property type="entry name" value="ATG2_CAD"/>
    <property type="match status" value="1"/>
</dbReference>
<evidence type="ECO:0000256" key="9">
    <source>
        <dbReference type="ARBA" id="ARBA00023136"/>
    </source>
</evidence>
<dbReference type="GO" id="GO:0034045">
    <property type="term" value="C:phagophore assembly site membrane"/>
    <property type="evidence" value="ECO:0007669"/>
    <property type="project" value="UniProtKB-SubCell"/>
</dbReference>
<evidence type="ECO:0000256" key="11">
    <source>
        <dbReference type="ARBA" id="ARBA00024615"/>
    </source>
</evidence>
<dbReference type="GO" id="GO:0043495">
    <property type="term" value="F:protein-membrane adaptor activity"/>
    <property type="evidence" value="ECO:0007669"/>
    <property type="project" value="TreeGrafter"/>
</dbReference>
<reference evidence="12" key="1">
    <citation type="submission" date="2020-11" db="EMBL/GenBank/DDBJ databases">
        <authorList>
            <person name="Tran Van P."/>
        </authorList>
    </citation>
    <scope>NUCLEOTIDE SEQUENCE</scope>
</reference>
<evidence type="ECO:0000256" key="1">
    <source>
        <dbReference type="ARBA" id="ARBA00004406"/>
    </source>
</evidence>
<dbReference type="PANTHER" id="PTHR13190:SF1">
    <property type="entry name" value="AUTOPHAGY-RELATED 2, ISOFORM A"/>
    <property type="match status" value="1"/>
</dbReference>
<comment type="similarity">
    <text evidence="3">Belongs to the ATG2 family.</text>
</comment>
<dbReference type="GO" id="GO:0006869">
    <property type="term" value="P:lipid transport"/>
    <property type="evidence" value="ECO:0007669"/>
    <property type="project" value="UniProtKB-KW"/>
</dbReference>
<evidence type="ECO:0000256" key="5">
    <source>
        <dbReference type="ARBA" id="ARBA00022448"/>
    </source>
</evidence>
<organism evidence="12">
    <name type="scientific">Timema cristinae</name>
    <name type="common">Walking stick</name>
    <dbReference type="NCBI Taxonomy" id="61476"/>
    <lineage>
        <taxon>Eukaryota</taxon>
        <taxon>Metazoa</taxon>
        <taxon>Ecdysozoa</taxon>
        <taxon>Arthropoda</taxon>
        <taxon>Hexapoda</taxon>
        <taxon>Insecta</taxon>
        <taxon>Pterygota</taxon>
        <taxon>Neoptera</taxon>
        <taxon>Polyneoptera</taxon>
        <taxon>Phasmatodea</taxon>
        <taxon>Timematodea</taxon>
        <taxon>Timematoidea</taxon>
        <taxon>Timematidae</taxon>
        <taxon>Timema</taxon>
    </lineage>
</organism>
<accession>A0A7R9DJJ7</accession>
<keyword evidence="8" id="KW-0445">Lipid transport</keyword>
<evidence type="ECO:0000256" key="8">
    <source>
        <dbReference type="ARBA" id="ARBA00023055"/>
    </source>
</evidence>
<comment type="catalytic activity">
    <reaction evidence="11">
        <text>a 1,2-diacyl-sn-glycero-3-phosphoethanolamine(in) = a 1,2-diacyl-sn-glycero-3-phosphoethanolamine(out)</text>
        <dbReference type="Rhea" id="RHEA:38895"/>
        <dbReference type="ChEBI" id="CHEBI:64612"/>
    </reaction>
</comment>
<sequence length="120" mass="13180">MAYDMVSPGPSVCRRSRGYKGKRRNYNQPSDFREGMANAIMLVREGLGETAQTIVRVASEEHEQKGVSGAVGGVLRQIPPTMVKPIILATEATSNVLGGMRSQLAPDARREAVHKWRTQD</sequence>
<evidence type="ECO:0000256" key="7">
    <source>
        <dbReference type="ARBA" id="ARBA00023006"/>
    </source>
</evidence>
<evidence type="ECO:0000256" key="6">
    <source>
        <dbReference type="ARBA" id="ARBA00022824"/>
    </source>
</evidence>
<dbReference type="PANTHER" id="PTHR13190">
    <property type="entry name" value="AUTOPHAGY-RELATED 2, ISOFORM A"/>
    <property type="match status" value="1"/>
</dbReference>
<protein>
    <recommendedName>
        <fullName evidence="4">Autophagy-related protein 2</fullName>
    </recommendedName>
</protein>
<dbReference type="GO" id="GO:0061908">
    <property type="term" value="C:phagophore"/>
    <property type="evidence" value="ECO:0007669"/>
    <property type="project" value="TreeGrafter"/>
</dbReference>
<dbReference type="GO" id="GO:0000045">
    <property type="term" value="P:autophagosome assembly"/>
    <property type="evidence" value="ECO:0007669"/>
    <property type="project" value="TreeGrafter"/>
</dbReference>
<evidence type="ECO:0000256" key="2">
    <source>
        <dbReference type="ARBA" id="ARBA00004623"/>
    </source>
</evidence>
<dbReference type="InterPro" id="IPR026849">
    <property type="entry name" value="ATG2"/>
</dbReference>
<dbReference type="EMBL" id="OC325362">
    <property type="protein sequence ID" value="CAD7415005.1"/>
    <property type="molecule type" value="Genomic_DNA"/>
</dbReference>
<gene>
    <name evidence="12" type="ORF">TCEB3V08_LOCUS12290</name>
</gene>
<comment type="catalytic activity">
    <reaction evidence="10">
        <text>a 1,2-diacyl-sn-glycero-3-phospho-L-serine(in) = a 1,2-diacyl-sn-glycero-3-phospho-L-serine(out)</text>
        <dbReference type="Rhea" id="RHEA:38663"/>
        <dbReference type="ChEBI" id="CHEBI:57262"/>
    </reaction>
</comment>
<keyword evidence="6" id="KW-0256">Endoplasmic reticulum</keyword>
<evidence type="ECO:0000256" key="4">
    <source>
        <dbReference type="ARBA" id="ARBA00018070"/>
    </source>
</evidence>
<dbReference type="AlphaFoldDB" id="A0A7R9DJJ7"/>
<name>A0A7R9DJJ7_TIMCR</name>
<evidence type="ECO:0000256" key="3">
    <source>
        <dbReference type="ARBA" id="ARBA00009714"/>
    </source>
</evidence>
<keyword evidence="7" id="KW-0072">Autophagy</keyword>
<dbReference type="GO" id="GO:0005789">
    <property type="term" value="C:endoplasmic reticulum membrane"/>
    <property type="evidence" value="ECO:0007669"/>
    <property type="project" value="UniProtKB-SubCell"/>
</dbReference>
<evidence type="ECO:0000313" key="12">
    <source>
        <dbReference type="EMBL" id="CAD7415005.1"/>
    </source>
</evidence>
<comment type="subcellular location">
    <subcellularLocation>
        <location evidence="1">Endoplasmic reticulum membrane</location>
        <topology evidence="1">Peripheral membrane protein</topology>
    </subcellularLocation>
    <subcellularLocation>
        <location evidence="2">Preautophagosomal structure membrane</location>
        <topology evidence="2">Peripheral membrane protein</topology>
    </subcellularLocation>
</comment>
<dbReference type="GO" id="GO:0032266">
    <property type="term" value="F:phosphatidylinositol-3-phosphate binding"/>
    <property type="evidence" value="ECO:0007669"/>
    <property type="project" value="TreeGrafter"/>
</dbReference>
<dbReference type="GO" id="GO:0000422">
    <property type="term" value="P:autophagy of mitochondrion"/>
    <property type="evidence" value="ECO:0007669"/>
    <property type="project" value="TreeGrafter"/>
</dbReference>
<evidence type="ECO:0000256" key="10">
    <source>
        <dbReference type="ARBA" id="ARBA00024479"/>
    </source>
</evidence>
<keyword evidence="9" id="KW-0472">Membrane</keyword>
<dbReference type="GO" id="GO:0061723">
    <property type="term" value="P:glycophagy"/>
    <property type="evidence" value="ECO:0007669"/>
    <property type="project" value="TreeGrafter"/>
</dbReference>
<proteinExistence type="inferred from homology"/>